<name>A0A830GZD7_9CREN</name>
<accession>A0A830GZD7</accession>
<dbReference type="Proteomes" id="UP000610960">
    <property type="component" value="Unassembled WGS sequence"/>
</dbReference>
<organism evidence="2 3">
    <name type="scientific">Thermocladium modestius</name>
    <dbReference type="NCBI Taxonomy" id="62609"/>
    <lineage>
        <taxon>Archaea</taxon>
        <taxon>Thermoproteota</taxon>
        <taxon>Thermoprotei</taxon>
        <taxon>Thermoproteales</taxon>
        <taxon>Thermoproteaceae</taxon>
        <taxon>Thermocladium</taxon>
    </lineage>
</organism>
<keyword evidence="3" id="KW-1185">Reference proteome</keyword>
<evidence type="ECO:0000313" key="3">
    <source>
        <dbReference type="Proteomes" id="UP000610960"/>
    </source>
</evidence>
<dbReference type="AlphaFoldDB" id="A0A830GZD7"/>
<gene>
    <name evidence="2" type="ORF">GCM10007981_17450</name>
</gene>
<reference evidence="2" key="1">
    <citation type="journal article" date="2014" name="Int. J. Syst. Evol. Microbiol.">
        <title>Complete genome sequence of Corynebacterium casei LMG S-19264T (=DSM 44701T), isolated from a smear-ripened cheese.</title>
        <authorList>
            <consortium name="US DOE Joint Genome Institute (JGI-PGF)"/>
            <person name="Walter F."/>
            <person name="Albersmeier A."/>
            <person name="Kalinowski J."/>
            <person name="Ruckert C."/>
        </authorList>
    </citation>
    <scope>NUCLEOTIDE SEQUENCE</scope>
    <source>
        <strain evidence="2">JCM 10088</strain>
    </source>
</reference>
<evidence type="ECO:0000313" key="2">
    <source>
        <dbReference type="EMBL" id="GGP22229.1"/>
    </source>
</evidence>
<dbReference type="EMBL" id="BMNL01000004">
    <property type="protein sequence ID" value="GGP22229.1"/>
    <property type="molecule type" value="Genomic_DNA"/>
</dbReference>
<feature type="region of interest" description="Disordered" evidence="1">
    <location>
        <begin position="34"/>
        <end position="59"/>
    </location>
</feature>
<sequence length="59" mass="6302">MLQRLIFPEAFTNEPPNTASGLAWGEGYGVIHPTTGDEGEAWTHPIPWGGLGRPSPETG</sequence>
<reference evidence="2" key="2">
    <citation type="submission" date="2020-09" db="EMBL/GenBank/DDBJ databases">
        <authorList>
            <person name="Sun Q."/>
            <person name="Ohkuma M."/>
        </authorList>
    </citation>
    <scope>NUCLEOTIDE SEQUENCE</scope>
    <source>
        <strain evidence="2">JCM 10088</strain>
    </source>
</reference>
<comment type="caution">
    <text evidence="2">The sequence shown here is derived from an EMBL/GenBank/DDBJ whole genome shotgun (WGS) entry which is preliminary data.</text>
</comment>
<protein>
    <submittedName>
        <fullName evidence="2">Uncharacterized protein</fullName>
    </submittedName>
</protein>
<proteinExistence type="predicted"/>
<evidence type="ECO:0000256" key="1">
    <source>
        <dbReference type="SAM" id="MobiDB-lite"/>
    </source>
</evidence>